<protein>
    <submittedName>
        <fullName evidence="2">Uncharacterized protein</fullName>
    </submittedName>
</protein>
<gene>
    <name evidence="2" type="ORF">CHS0354_025761</name>
</gene>
<feature type="compositionally biased region" description="Basic residues" evidence="1">
    <location>
        <begin position="180"/>
        <end position="195"/>
    </location>
</feature>
<reference evidence="2" key="2">
    <citation type="journal article" date="2021" name="Genome Biol. Evol.">
        <title>Developing a high-quality reference genome for a parasitic bivalve with doubly uniparental inheritance (Bivalvia: Unionida).</title>
        <authorList>
            <person name="Smith C.H."/>
        </authorList>
    </citation>
    <scope>NUCLEOTIDE SEQUENCE</scope>
    <source>
        <strain evidence="2">CHS0354</strain>
        <tissue evidence="2">Mantle</tissue>
    </source>
</reference>
<proteinExistence type="predicted"/>
<dbReference type="EMBL" id="JAEAOA010001538">
    <property type="protein sequence ID" value="KAK3577696.1"/>
    <property type="molecule type" value="Genomic_DNA"/>
</dbReference>
<evidence type="ECO:0000256" key="1">
    <source>
        <dbReference type="SAM" id="MobiDB-lite"/>
    </source>
</evidence>
<reference evidence="2" key="1">
    <citation type="journal article" date="2021" name="Genome Biol. Evol.">
        <title>A High-Quality Reference Genome for a Parasitic Bivalve with Doubly Uniparental Inheritance (Bivalvia: Unionida).</title>
        <authorList>
            <person name="Smith C.H."/>
        </authorList>
    </citation>
    <scope>NUCLEOTIDE SEQUENCE</scope>
    <source>
        <strain evidence="2">CHS0354</strain>
    </source>
</reference>
<dbReference type="AlphaFoldDB" id="A0AAE0VHD3"/>
<dbReference type="InterPro" id="IPR031521">
    <property type="entry name" value="DUF4695"/>
</dbReference>
<name>A0AAE0VHD3_9BIVA</name>
<evidence type="ECO:0000313" key="2">
    <source>
        <dbReference type="EMBL" id="KAK3577696.1"/>
    </source>
</evidence>
<keyword evidence="3" id="KW-1185">Reference proteome</keyword>
<accession>A0AAE0VHD3</accession>
<comment type="caution">
    <text evidence="2">The sequence shown here is derived from an EMBL/GenBank/DDBJ whole genome shotgun (WGS) entry which is preliminary data.</text>
</comment>
<dbReference type="Proteomes" id="UP001195483">
    <property type="component" value="Unassembled WGS sequence"/>
</dbReference>
<sequence length="212" mass="24386">MALPDKVHDPLFHFETHFPERLSRLHLNPELSHHVPVARRIRRSRAHRQGARYKTQPVTFDEIQEVDEDNLKEEDKVDGEKKTGLKGQFMAFSRSMDGLVSKISRIQKDTIPENDVLGGTKDGQNQSEENENKSSSLIDSESIKESRLEDEEDRRENKENEPSDLQENSNASLPPIGPHAQHRKQRMTAKAKRRHIQSESESQSSCKNEKDT</sequence>
<evidence type="ECO:0000313" key="3">
    <source>
        <dbReference type="Proteomes" id="UP001195483"/>
    </source>
</evidence>
<dbReference type="Pfam" id="PF15766">
    <property type="entry name" value="DUF4695"/>
    <property type="match status" value="1"/>
</dbReference>
<organism evidence="2 3">
    <name type="scientific">Potamilus streckersoni</name>
    <dbReference type="NCBI Taxonomy" id="2493646"/>
    <lineage>
        <taxon>Eukaryota</taxon>
        <taxon>Metazoa</taxon>
        <taxon>Spiralia</taxon>
        <taxon>Lophotrochozoa</taxon>
        <taxon>Mollusca</taxon>
        <taxon>Bivalvia</taxon>
        <taxon>Autobranchia</taxon>
        <taxon>Heteroconchia</taxon>
        <taxon>Palaeoheterodonta</taxon>
        <taxon>Unionida</taxon>
        <taxon>Unionoidea</taxon>
        <taxon>Unionidae</taxon>
        <taxon>Ambleminae</taxon>
        <taxon>Lampsilini</taxon>
        <taxon>Potamilus</taxon>
    </lineage>
</organism>
<feature type="compositionally biased region" description="Polar residues" evidence="1">
    <location>
        <begin position="163"/>
        <end position="172"/>
    </location>
</feature>
<reference evidence="2" key="3">
    <citation type="submission" date="2023-05" db="EMBL/GenBank/DDBJ databases">
        <authorList>
            <person name="Smith C.H."/>
        </authorList>
    </citation>
    <scope>NUCLEOTIDE SEQUENCE</scope>
    <source>
        <strain evidence="2">CHS0354</strain>
        <tissue evidence="2">Mantle</tissue>
    </source>
</reference>
<feature type="region of interest" description="Disordered" evidence="1">
    <location>
        <begin position="110"/>
        <end position="212"/>
    </location>
</feature>